<comment type="caution">
    <text evidence="2">The sequence shown here is derived from an EMBL/GenBank/DDBJ whole genome shotgun (WGS) entry which is preliminary data.</text>
</comment>
<evidence type="ECO:0000256" key="1">
    <source>
        <dbReference type="SAM" id="MobiDB-lite"/>
    </source>
</evidence>
<evidence type="ECO:0000313" key="2">
    <source>
        <dbReference type="EMBL" id="EYF04566.1"/>
    </source>
</evidence>
<dbReference type="Proteomes" id="UP000019678">
    <property type="component" value="Unassembled WGS sequence"/>
</dbReference>
<feature type="compositionally biased region" description="Basic and acidic residues" evidence="1">
    <location>
        <begin position="16"/>
        <end position="31"/>
    </location>
</feature>
<sequence>MGAGADRASAAGDMGDGDRRTSFRLRNRWEDAPTAGLPVREGAGG</sequence>
<keyword evidence="3" id="KW-1185">Reference proteome</keyword>
<gene>
    <name evidence="2" type="ORF">CAP_4386</name>
</gene>
<organism evidence="2 3">
    <name type="scientific">Chondromyces apiculatus DSM 436</name>
    <dbReference type="NCBI Taxonomy" id="1192034"/>
    <lineage>
        <taxon>Bacteria</taxon>
        <taxon>Pseudomonadati</taxon>
        <taxon>Myxococcota</taxon>
        <taxon>Polyangia</taxon>
        <taxon>Polyangiales</taxon>
        <taxon>Polyangiaceae</taxon>
        <taxon>Chondromyces</taxon>
    </lineage>
</organism>
<protein>
    <submittedName>
        <fullName evidence="2">Uncharacterized protein</fullName>
    </submittedName>
</protein>
<evidence type="ECO:0000313" key="3">
    <source>
        <dbReference type="Proteomes" id="UP000019678"/>
    </source>
</evidence>
<accession>A0A017T7N3</accession>
<dbReference type="AlphaFoldDB" id="A0A017T7N3"/>
<name>A0A017T7N3_9BACT</name>
<reference evidence="2 3" key="1">
    <citation type="submission" date="2013-05" db="EMBL/GenBank/DDBJ databases">
        <title>Genome assembly of Chondromyces apiculatus DSM 436.</title>
        <authorList>
            <person name="Sharma G."/>
            <person name="Khatri I."/>
            <person name="Kaur C."/>
            <person name="Mayilraj S."/>
            <person name="Subramanian S."/>
        </authorList>
    </citation>
    <scope>NUCLEOTIDE SEQUENCE [LARGE SCALE GENOMIC DNA]</scope>
    <source>
        <strain evidence="2 3">DSM 436</strain>
    </source>
</reference>
<proteinExistence type="predicted"/>
<feature type="compositionally biased region" description="Low complexity" evidence="1">
    <location>
        <begin position="1"/>
        <end position="13"/>
    </location>
</feature>
<dbReference type="EMBL" id="ASRX01000032">
    <property type="protein sequence ID" value="EYF04566.1"/>
    <property type="molecule type" value="Genomic_DNA"/>
</dbReference>
<feature type="region of interest" description="Disordered" evidence="1">
    <location>
        <begin position="1"/>
        <end position="45"/>
    </location>
</feature>